<dbReference type="InterPro" id="IPR009057">
    <property type="entry name" value="Homeodomain-like_sf"/>
</dbReference>
<keyword evidence="1 2" id="KW-0238">DNA-binding</keyword>
<feature type="DNA-binding region" description="H-T-H motif" evidence="2">
    <location>
        <begin position="41"/>
        <end position="60"/>
    </location>
</feature>
<dbReference type="AlphaFoldDB" id="A0A424YAT1"/>
<dbReference type="GO" id="GO:0003677">
    <property type="term" value="F:DNA binding"/>
    <property type="evidence" value="ECO:0007669"/>
    <property type="project" value="UniProtKB-UniRule"/>
</dbReference>
<dbReference type="Proteomes" id="UP000285138">
    <property type="component" value="Unassembled WGS sequence"/>
</dbReference>
<dbReference type="PROSITE" id="PS50977">
    <property type="entry name" value="HTH_TETR_2"/>
    <property type="match status" value="1"/>
</dbReference>
<dbReference type="InterPro" id="IPR050624">
    <property type="entry name" value="HTH-type_Tx_Regulator"/>
</dbReference>
<evidence type="ECO:0000313" key="5">
    <source>
        <dbReference type="Proteomes" id="UP000285138"/>
    </source>
</evidence>
<feature type="domain" description="HTH tetR-type" evidence="3">
    <location>
        <begin position="18"/>
        <end position="78"/>
    </location>
</feature>
<dbReference type="PROSITE" id="PS01081">
    <property type="entry name" value="HTH_TETR_1"/>
    <property type="match status" value="1"/>
</dbReference>
<sequence>MVCKVKGVKKVDKLAKGSDTKQEFLRTALELFHEKGYEKATIQDIIDKMGVSKGAFYHYFESKEDVIEKIAKEYADWGISIMRKIADRKDLNAIEKINAIVENVNQYKSSREEDRTKMKGLFNGDKNLKLERKIANEIRQDALAIYEEILGAGVDEGLIEKVNTRELAEFTANTINSLNDSIDQLIEECGADRGDFCSEEFIERLEEKLIFYEEAFARIYKLKGRPIKLKEAFLRRFVKVNK</sequence>
<evidence type="ECO:0000256" key="2">
    <source>
        <dbReference type="PROSITE-ProRule" id="PRU00335"/>
    </source>
</evidence>
<dbReference type="PANTHER" id="PTHR43479:SF11">
    <property type="entry name" value="ACREF_ENVCD OPERON REPRESSOR-RELATED"/>
    <property type="match status" value="1"/>
</dbReference>
<dbReference type="Gene3D" id="1.10.357.10">
    <property type="entry name" value="Tetracycline Repressor, domain 2"/>
    <property type="match status" value="1"/>
</dbReference>
<dbReference type="SUPFAM" id="SSF46689">
    <property type="entry name" value="Homeodomain-like"/>
    <property type="match status" value="1"/>
</dbReference>
<name>A0A424YAT1_9FIRM</name>
<dbReference type="PANTHER" id="PTHR43479">
    <property type="entry name" value="ACREF/ENVCD OPERON REPRESSOR-RELATED"/>
    <property type="match status" value="1"/>
</dbReference>
<protein>
    <submittedName>
        <fullName evidence="4">TetR/AcrR family transcriptional regulator</fullName>
    </submittedName>
</protein>
<dbReference type="EMBL" id="QZAA01000233">
    <property type="protein sequence ID" value="RQD73841.1"/>
    <property type="molecule type" value="Genomic_DNA"/>
</dbReference>
<proteinExistence type="predicted"/>
<evidence type="ECO:0000259" key="3">
    <source>
        <dbReference type="PROSITE" id="PS50977"/>
    </source>
</evidence>
<reference evidence="4 5" key="1">
    <citation type="submission" date="2018-08" db="EMBL/GenBank/DDBJ databases">
        <title>The metabolism and importance of syntrophic acetate oxidation coupled to methane or sulfide production in haloalkaline environments.</title>
        <authorList>
            <person name="Timmers P.H.A."/>
            <person name="Vavourakis C.D."/>
            <person name="Sorokin D.Y."/>
            <person name="Sinninghe Damste J.S."/>
            <person name="Muyzer G."/>
            <person name="Stams A.J.M."/>
            <person name="Plugge C.M."/>
        </authorList>
    </citation>
    <scope>NUCLEOTIDE SEQUENCE [LARGE SCALE GENOMIC DNA]</scope>
    <source>
        <strain evidence="4">MSAO_Bac1</strain>
    </source>
</reference>
<gene>
    <name evidence="4" type="ORF">D5R97_08790</name>
</gene>
<dbReference type="PRINTS" id="PR00455">
    <property type="entry name" value="HTHTETR"/>
</dbReference>
<evidence type="ECO:0000313" key="4">
    <source>
        <dbReference type="EMBL" id="RQD73841.1"/>
    </source>
</evidence>
<evidence type="ECO:0000256" key="1">
    <source>
        <dbReference type="ARBA" id="ARBA00023125"/>
    </source>
</evidence>
<organism evidence="4 5">
    <name type="scientific">Candidatus Syntrophonatronum acetioxidans</name>
    <dbReference type="NCBI Taxonomy" id="1795816"/>
    <lineage>
        <taxon>Bacteria</taxon>
        <taxon>Bacillati</taxon>
        <taxon>Bacillota</taxon>
        <taxon>Clostridia</taxon>
        <taxon>Eubacteriales</taxon>
        <taxon>Syntrophomonadaceae</taxon>
        <taxon>Candidatus Syntrophonatronum</taxon>
    </lineage>
</organism>
<dbReference type="InterPro" id="IPR001647">
    <property type="entry name" value="HTH_TetR"/>
</dbReference>
<dbReference type="InterPro" id="IPR023772">
    <property type="entry name" value="DNA-bd_HTH_TetR-type_CS"/>
</dbReference>
<accession>A0A424YAT1</accession>
<dbReference type="Pfam" id="PF00440">
    <property type="entry name" value="TetR_N"/>
    <property type="match status" value="1"/>
</dbReference>
<comment type="caution">
    <text evidence="4">The sequence shown here is derived from an EMBL/GenBank/DDBJ whole genome shotgun (WGS) entry which is preliminary data.</text>
</comment>